<name>A0A1W4WSX9_AGRPL</name>
<keyword evidence="2" id="KW-0732">Signal</keyword>
<evidence type="ECO:0000256" key="1">
    <source>
        <dbReference type="SAM" id="MobiDB-lite"/>
    </source>
</evidence>
<protein>
    <submittedName>
        <fullName evidence="4">Uncharacterized protein LOC108738205</fullName>
    </submittedName>
</protein>
<evidence type="ECO:0000313" key="4">
    <source>
        <dbReference type="RefSeq" id="XP_018326999.1"/>
    </source>
</evidence>
<dbReference type="Proteomes" id="UP000192223">
    <property type="component" value="Unplaced"/>
</dbReference>
<dbReference type="OrthoDB" id="6627608at2759"/>
<dbReference type="RefSeq" id="XP_018326999.1">
    <property type="nucleotide sequence ID" value="XM_018471497.1"/>
</dbReference>
<evidence type="ECO:0000256" key="2">
    <source>
        <dbReference type="SAM" id="SignalP"/>
    </source>
</evidence>
<sequence length="272" mass="29532">MSWIFVCLFSVFVVINALPQVRYQAGDARLRRSSPRAAVMFGRYYGRPIKRNTENEYIPAPQNAMSAFVVGETVGTSSYVGEVGNYDSNLNTVEAADSFESEQTEKVVQNNVYKPPSEDFTTISPPIEVTELGAEEVPHPEATTVTVKRRPSSSSSKPSSVATDVQKDENEDDEDQSGFWPFKVNNRGQPVYNAFFPITLGGLGGRSRVKAYDGIEELPSPGAATAIANSFSTGKGGVATSHATSYGDPYLSTLLRSGFSFNKNKNLQGVTL</sequence>
<evidence type="ECO:0000313" key="3">
    <source>
        <dbReference type="Proteomes" id="UP000192223"/>
    </source>
</evidence>
<dbReference type="STRING" id="224129.A0A1W4WSX9"/>
<gene>
    <name evidence="4" type="primary">LOC108738205</name>
</gene>
<feature type="region of interest" description="Disordered" evidence="1">
    <location>
        <begin position="135"/>
        <end position="180"/>
    </location>
</feature>
<feature type="chain" id="PRO_5010725463" evidence="2">
    <location>
        <begin position="18"/>
        <end position="272"/>
    </location>
</feature>
<dbReference type="InParanoid" id="A0A1W4WSX9"/>
<accession>A0A1W4WSX9</accession>
<dbReference type="AlphaFoldDB" id="A0A1W4WSX9"/>
<reference evidence="4" key="1">
    <citation type="submission" date="2025-08" db="UniProtKB">
        <authorList>
            <consortium name="RefSeq"/>
        </authorList>
    </citation>
    <scope>IDENTIFICATION</scope>
    <source>
        <tissue evidence="4">Entire body</tissue>
    </source>
</reference>
<dbReference type="GeneID" id="108738205"/>
<feature type="signal peptide" evidence="2">
    <location>
        <begin position="1"/>
        <end position="17"/>
    </location>
</feature>
<proteinExistence type="predicted"/>
<keyword evidence="3" id="KW-1185">Reference proteome</keyword>
<organism evidence="3 4">
    <name type="scientific">Agrilus planipennis</name>
    <name type="common">Emerald ash borer</name>
    <name type="synonym">Agrilus marcopoli</name>
    <dbReference type="NCBI Taxonomy" id="224129"/>
    <lineage>
        <taxon>Eukaryota</taxon>
        <taxon>Metazoa</taxon>
        <taxon>Ecdysozoa</taxon>
        <taxon>Arthropoda</taxon>
        <taxon>Hexapoda</taxon>
        <taxon>Insecta</taxon>
        <taxon>Pterygota</taxon>
        <taxon>Neoptera</taxon>
        <taxon>Endopterygota</taxon>
        <taxon>Coleoptera</taxon>
        <taxon>Polyphaga</taxon>
        <taxon>Elateriformia</taxon>
        <taxon>Buprestoidea</taxon>
        <taxon>Buprestidae</taxon>
        <taxon>Agrilinae</taxon>
        <taxon>Agrilus</taxon>
    </lineage>
</organism>
<dbReference type="KEGG" id="apln:108738205"/>